<dbReference type="Proteomes" id="UP001209878">
    <property type="component" value="Unassembled WGS sequence"/>
</dbReference>
<organism evidence="1 2">
    <name type="scientific">Ridgeia piscesae</name>
    <name type="common">Tubeworm</name>
    <dbReference type="NCBI Taxonomy" id="27915"/>
    <lineage>
        <taxon>Eukaryota</taxon>
        <taxon>Metazoa</taxon>
        <taxon>Spiralia</taxon>
        <taxon>Lophotrochozoa</taxon>
        <taxon>Annelida</taxon>
        <taxon>Polychaeta</taxon>
        <taxon>Sedentaria</taxon>
        <taxon>Canalipalpata</taxon>
        <taxon>Sabellida</taxon>
        <taxon>Siboglinidae</taxon>
        <taxon>Ridgeia</taxon>
    </lineage>
</organism>
<dbReference type="EMBL" id="JAODUO010000257">
    <property type="protein sequence ID" value="KAK2184687.1"/>
    <property type="molecule type" value="Genomic_DNA"/>
</dbReference>
<name>A0AAD9NY92_RIDPI</name>
<sequence length="100" mass="10957">MSVPHCTDCHFVAVAPVGRQCRYSYRAGMPLLEGASRRGCSVCRLAYCGGVRPSDRQLATHPTCRRRRNATPHINRGGRPPYWTTTALEVCLQVSAAAVV</sequence>
<reference evidence="1" key="1">
    <citation type="journal article" date="2023" name="Mol. Biol. Evol.">
        <title>Third-Generation Sequencing Reveals the Adaptive Role of the Epigenome in Three Deep-Sea Polychaetes.</title>
        <authorList>
            <person name="Perez M."/>
            <person name="Aroh O."/>
            <person name="Sun Y."/>
            <person name="Lan Y."/>
            <person name="Juniper S.K."/>
            <person name="Young C.R."/>
            <person name="Angers B."/>
            <person name="Qian P.Y."/>
        </authorList>
    </citation>
    <scope>NUCLEOTIDE SEQUENCE</scope>
    <source>
        <strain evidence="1">R07B-5</strain>
    </source>
</reference>
<accession>A0AAD9NY92</accession>
<evidence type="ECO:0000313" key="2">
    <source>
        <dbReference type="Proteomes" id="UP001209878"/>
    </source>
</evidence>
<evidence type="ECO:0000313" key="1">
    <source>
        <dbReference type="EMBL" id="KAK2184687.1"/>
    </source>
</evidence>
<dbReference type="AlphaFoldDB" id="A0AAD9NY92"/>
<proteinExistence type="predicted"/>
<keyword evidence="2" id="KW-1185">Reference proteome</keyword>
<gene>
    <name evidence="1" type="ORF">NP493_257g03023</name>
</gene>
<comment type="caution">
    <text evidence="1">The sequence shown here is derived from an EMBL/GenBank/DDBJ whole genome shotgun (WGS) entry which is preliminary data.</text>
</comment>
<protein>
    <submittedName>
        <fullName evidence="1">Uncharacterized protein</fullName>
    </submittedName>
</protein>